<dbReference type="GeneID" id="94373646"/>
<feature type="compositionally biased region" description="Basic and acidic residues" evidence="1">
    <location>
        <begin position="145"/>
        <end position="155"/>
    </location>
</feature>
<dbReference type="Pfam" id="PF03929">
    <property type="entry name" value="PepSY_TM"/>
    <property type="match status" value="1"/>
</dbReference>
<dbReference type="Proteomes" id="UP000824334">
    <property type="component" value="Chromosome"/>
</dbReference>
<evidence type="ECO:0000313" key="3">
    <source>
        <dbReference type="EMBL" id="QYC10473.1"/>
    </source>
</evidence>
<reference evidence="3 4" key="1">
    <citation type="submission" date="2021-07" db="EMBL/GenBank/DDBJ databases">
        <title>Isolation and characterization of bacteria from a gold mining with a capacity of golden bioaccumulation.</title>
        <authorList>
            <person name="Yang X.J."/>
        </authorList>
    </citation>
    <scope>NUCLEOTIDE SEQUENCE [LARGE SCALE GENOMIC DNA]</scope>
    <source>
        <strain evidence="3 4">Au29</strain>
    </source>
</reference>
<dbReference type="PANTHER" id="PTHR34219:SF3">
    <property type="entry name" value="BLL7967 PROTEIN"/>
    <property type="match status" value="1"/>
</dbReference>
<evidence type="ECO:0000256" key="2">
    <source>
        <dbReference type="SAM" id="Phobius"/>
    </source>
</evidence>
<name>A0ABX8TIA6_9CAUL</name>
<dbReference type="RefSeq" id="WP_219353237.1">
    <property type="nucleotide sequence ID" value="NZ_CP080034.1"/>
</dbReference>
<protein>
    <submittedName>
        <fullName evidence="3">PepSY domain-containing protein</fullName>
    </submittedName>
</protein>
<feature type="compositionally biased region" description="Basic residues" evidence="1">
    <location>
        <begin position="156"/>
        <end position="165"/>
    </location>
</feature>
<keyword evidence="2" id="KW-1133">Transmembrane helix</keyword>
<proteinExistence type="predicted"/>
<keyword evidence="2" id="KW-0812">Transmembrane</keyword>
<evidence type="ECO:0000256" key="1">
    <source>
        <dbReference type="SAM" id="MobiDB-lite"/>
    </source>
</evidence>
<evidence type="ECO:0000313" key="4">
    <source>
        <dbReference type="Proteomes" id="UP000824334"/>
    </source>
</evidence>
<dbReference type="PANTHER" id="PTHR34219">
    <property type="entry name" value="IRON-REGULATED INNER MEMBRANE PROTEIN-RELATED"/>
    <property type="match status" value="1"/>
</dbReference>
<dbReference type="InterPro" id="IPR005625">
    <property type="entry name" value="PepSY-ass_TM"/>
</dbReference>
<feature type="transmembrane region" description="Helical" evidence="2">
    <location>
        <begin position="12"/>
        <end position="34"/>
    </location>
</feature>
<organism evidence="3 4">
    <name type="scientific">Brevundimonas nasdae</name>
    <dbReference type="NCBI Taxonomy" id="172043"/>
    <lineage>
        <taxon>Bacteria</taxon>
        <taxon>Pseudomonadati</taxon>
        <taxon>Pseudomonadota</taxon>
        <taxon>Alphaproteobacteria</taxon>
        <taxon>Caulobacterales</taxon>
        <taxon>Caulobacteraceae</taxon>
        <taxon>Brevundimonas</taxon>
    </lineage>
</organism>
<feature type="region of interest" description="Disordered" evidence="1">
    <location>
        <begin position="136"/>
        <end position="170"/>
    </location>
</feature>
<sequence length="219" mass="24568">MSPVRLAYKVHSWAGLLTGWLLFVLCLTGTIVVYKYPLKAFSNASMSPASARADIGPDRVLAAFRAQYPDHRVSVVAFPSDTYSIHQYSILAFSPQNKRDRYWIARRTAQFAMIWNRISLILSSVRDRRCDAPGRDLQSGLRRLRNPDQDADHSRSKSGRAHARLRAPDRSAFTRSRGGVQAVYGLAVGVNCSPIAKLNKSYSNTIITVRRRWPCSGLT</sequence>
<dbReference type="EMBL" id="CP080034">
    <property type="protein sequence ID" value="QYC10473.1"/>
    <property type="molecule type" value="Genomic_DNA"/>
</dbReference>
<gene>
    <name evidence="3" type="ORF">KWG56_00110</name>
</gene>
<keyword evidence="4" id="KW-1185">Reference proteome</keyword>
<accession>A0ABX8TIA6</accession>
<keyword evidence="2" id="KW-0472">Membrane</keyword>